<keyword evidence="4 5" id="KW-0413">Isomerase</keyword>
<dbReference type="Gene3D" id="3.90.25.10">
    <property type="entry name" value="UDP-galactose 4-epimerase, domain 1"/>
    <property type="match status" value="1"/>
</dbReference>
<feature type="domain" description="NAD-dependent epimerase/dehydratase" evidence="6">
    <location>
        <begin position="4"/>
        <end position="228"/>
    </location>
</feature>
<dbReference type="GO" id="GO:0050577">
    <property type="term" value="F:GDP-L-fucose synthase activity"/>
    <property type="evidence" value="ECO:0007669"/>
    <property type="project" value="UniProtKB-UniRule"/>
</dbReference>
<dbReference type="EMBL" id="DTGZ01000041">
    <property type="protein sequence ID" value="HGV97101.1"/>
    <property type="molecule type" value="Genomic_DNA"/>
</dbReference>
<feature type="binding site" evidence="5">
    <location>
        <position position="138"/>
    </location>
    <ligand>
        <name>NADP(+)</name>
        <dbReference type="ChEBI" id="CHEBI:58349"/>
    </ligand>
</feature>
<keyword evidence="2 5" id="KW-0521">NADP</keyword>
<dbReference type="Pfam" id="PF01370">
    <property type="entry name" value="Epimerase"/>
    <property type="match status" value="1"/>
</dbReference>
<dbReference type="InterPro" id="IPR036291">
    <property type="entry name" value="NAD(P)-bd_dom_sf"/>
</dbReference>
<feature type="binding site" evidence="5">
    <location>
        <begin position="8"/>
        <end position="14"/>
    </location>
    <ligand>
        <name>NADP(+)</name>
        <dbReference type="ChEBI" id="CHEBI:58349"/>
    </ligand>
</feature>
<keyword evidence="5" id="KW-0511">Multifunctional enzyme</keyword>
<feature type="binding site" evidence="5">
    <location>
        <position position="185"/>
    </location>
    <ligand>
        <name>substrate</name>
    </ligand>
</feature>
<evidence type="ECO:0000256" key="3">
    <source>
        <dbReference type="ARBA" id="ARBA00023002"/>
    </source>
</evidence>
<dbReference type="HAMAP" id="MF_00956">
    <property type="entry name" value="GDP_fucose_synth"/>
    <property type="match status" value="1"/>
</dbReference>
<feature type="binding site" evidence="5">
    <location>
        <position position="207"/>
    </location>
    <ligand>
        <name>substrate</name>
    </ligand>
</feature>
<keyword evidence="3 5" id="KW-0560">Oxidoreductase</keyword>
<dbReference type="GO" id="GO:0070401">
    <property type="term" value="F:NADP+ binding"/>
    <property type="evidence" value="ECO:0007669"/>
    <property type="project" value="UniProtKB-UniRule"/>
</dbReference>
<comment type="similarity">
    <text evidence="1 5">Belongs to the NAD(P)-dependent epimerase/dehydratase family. Fucose synthase subfamily.</text>
</comment>
<name>A0A7C4TGT2_UNCW3</name>
<organism evidence="7">
    <name type="scientific">candidate division WOR-3 bacterium</name>
    <dbReference type="NCBI Taxonomy" id="2052148"/>
    <lineage>
        <taxon>Bacteria</taxon>
        <taxon>Bacteria division WOR-3</taxon>
    </lineage>
</organism>
<reference evidence="7" key="1">
    <citation type="journal article" date="2020" name="mSystems">
        <title>Genome- and Community-Level Interaction Insights into Carbon Utilization and Element Cycling Functions of Hydrothermarchaeota in Hydrothermal Sediment.</title>
        <authorList>
            <person name="Zhou Z."/>
            <person name="Liu Y."/>
            <person name="Xu W."/>
            <person name="Pan J."/>
            <person name="Luo Z.H."/>
            <person name="Li M."/>
        </authorList>
    </citation>
    <scope>NUCLEOTIDE SEQUENCE [LARGE SCALE GENOMIC DNA]</scope>
    <source>
        <strain evidence="7">SpSt-774</strain>
    </source>
</reference>
<evidence type="ECO:0000256" key="4">
    <source>
        <dbReference type="ARBA" id="ARBA00023235"/>
    </source>
</evidence>
<gene>
    <name evidence="5" type="primary">fcl</name>
    <name evidence="7" type="ORF">ENV60_02260</name>
</gene>
<dbReference type="EC" id="1.1.1.271" evidence="5"/>
<proteinExistence type="inferred from homology"/>
<comment type="catalytic activity">
    <reaction evidence="5">
        <text>GDP-beta-L-fucose + NADP(+) = GDP-4-dehydro-alpha-D-rhamnose + NADPH + H(+)</text>
        <dbReference type="Rhea" id="RHEA:18885"/>
        <dbReference type="ChEBI" id="CHEBI:15378"/>
        <dbReference type="ChEBI" id="CHEBI:57273"/>
        <dbReference type="ChEBI" id="CHEBI:57783"/>
        <dbReference type="ChEBI" id="CHEBI:57964"/>
        <dbReference type="ChEBI" id="CHEBI:58349"/>
        <dbReference type="EC" id="1.1.1.271"/>
    </reaction>
</comment>
<feature type="binding site" evidence="5">
    <location>
        <position position="267"/>
    </location>
    <ligand>
        <name>substrate</name>
    </ligand>
</feature>
<dbReference type="SUPFAM" id="SSF51735">
    <property type="entry name" value="NAD(P)-binding Rossmann-fold domains"/>
    <property type="match status" value="1"/>
</dbReference>
<dbReference type="InterPro" id="IPR028614">
    <property type="entry name" value="GDP_fucose/colitose_synth"/>
</dbReference>
<protein>
    <recommendedName>
        <fullName evidence="5">GDP-L-fucose synthase</fullName>
        <ecNumber evidence="5">1.1.1.271</ecNumber>
    </recommendedName>
    <alternativeName>
        <fullName evidence="5">GDP-4-keto-6-deoxy-D-mannose-3,5-epimerase-4-reductase</fullName>
    </alternativeName>
</protein>
<comment type="function">
    <text evidence="5">Catalyzes the two-step NADP-dependent conversion of GDP-4-dehydro-6-deoxy-D-mannose to GDP-fucose, involving an epimerase and a reductase reaction.</text>
</comment>
<dbReference type="InterPro" id="IPR001509">
    <property type="entry name" value="Epimerase_deHydtase"/>
</dbReference>
<evidence type="ECO:0000256" key="2">
    <source>
        <dbReference type="ARBA" id="ARBA00022857"/>
    </source>
</evidence>
<evidence type="ECO:0000259" key="6">
    <source>
        <dbReference type="Pfam" id="PF01370"/>
    </source>
</evidence>
<evidence type="ECO:0000313" key="7">
    <source>
        <dbReference type="EMBL" id="HGV97101.1"/>
    </source>
</evidence>
<evidence type="ECO:0000256" key="5">
    <source>
        <dbReference type="HAMAP-Rule" id="MF_00956"/>
    </source>
</evidence>
<dbReference type="PANTHER" id="PTHR43238:SF1">
    <property type="entry name" value="GDP-L-FUCOSE SYNTHASE"/>
    <property type="match status" value="1"/>
</dbReference>
<dbReference type="GO" id="GO:0042351">
    <property type="term" value="P:'de novo' GDP-L-fucose biosynthetic process"/>
    <property type="evidence" value="ECO:0007669"/>
    <property type="project" value="UniProtKB-UniRule"/>
</dbReference>
<feature type="binding site" evidence="5">
    <location>
        <position position="177"/>
    </location>
    <ligand>
        <name>NADP(+)</name>
        <dbReference type="ChEBI" id="CHEBI:58349"/>
    </ligand>
</feature>
<comment type="caution">
    <text evidence="5">Lacks conserved residue(s) required for the propagation of feature annotation.</text>
</comment>
<dbReference type="GO" id="GO:0016853">
    <property type="term" value="F:isomerase activity"/>
    <property type="evidence" value="ECO:0007669"/>
    <property type="project" value="UniProtKB-KW"/>
</dbReference>
<dbReference type="Gene3D" id="3.40.50.720">
    <property type="entry name" value="NAD(P)-binding Rossmann-like Domain"/>
    <property type="match status" value="1"/>
</dbReference>
<dbReference type="PANTHER" id="PTHR43238">
    <property type="entry name" value="GDP-L-FUCOSE SYNTHASE"/>
    <property type="match status" value="1"/>
</dbReference>
<feature type="binding site" evidence="5">
    <location>
        <position position="200"/>
    </location>
    <ligand>
        <name>substrate</name>
    </ligand>
</feature>
<comment type="caution">
    <text evidence="7">The sequence shown here is derived from an EMBL/GenBank/DDBJ whole genome shotgun (WGS) entry which is preliminary data.</text>
</comment>
<feature type="binding site" evidence="5">
    <location>
        <begin position="161"/>
        <end position="164"/>
    </location>
    <ligand>
        <name>NADP(+)</name>
        <dbReference type="ChEBI" id="CHEBI:58349"/>
    </ligand>
</feature>
<dbReference type="UniPathway" id="UPA00128">
    <property type="reaction ID" value="UER00191"/>
</dbReference>
<comment type="pathway">
    <text evidence="5">Nucleotide-sugar biosynthesis; GDP-L-fucose biosynthesis via de novo pathway; GDP-L-fucose from GDP-alpha-D-mannose: step 2/2.</text>
</comment>
<feature type="site" description="Important for catalytic activity" evidence="5">
    <location>
        <position position="107"/>
    </location>
</feature>
<sequence length="312" mass="35478">MEKIVITGATGFLGTHITKEFRNLGGYKIIPLSSKDYNLLKESEVIKMFEETGPDYLVHLAAKSGGILSNRKFPADYYFENIMLITLVFHYAYKYKVKRLLIPIGGCSYPATAPSPIKEESMWDGFPQIESAGYSVAKKMALVQSWAYKQQFGFDSVVVIPGNVYGEYDNFSLTESHVIPAMIRKFYEAKLNNLEELTFWGSGKPVRDFVYAGDVAKLFPYFLLEYKGDSPINISTEKSTSIKELAEHIARIIGYEGKIRWDTTYPDGQMVKIFSCEKLKRLGKSCDTPLTKGLERTIKWFTENYNKGTVRL</sequence>
<feature type="active site" description="Proton donor/acceptor" evidence="5">
    <location>
        <position position="134"/>
    </location>
</feature>
<dbReference type="AlphaFoldDB" id="A0A7C4TGT2"/>
<evidence type="ECO:0000256" key="1">
    <source>
        <dbReference type="ARBA" id="ARBA00005959"/>
    </source>
</evidence>
<accession>A0A7C4TGT2</accession>